<dbReference type="EMBL" id="WVHT01000001">
    <property type="protein sequence ID" value="MXV49427.1"/>
    <property type="molecule type" value="Genomic_DNA"/>
</dbReference>
<dbReference type="Proteomes" id="UP000466586">
    <property type="component" value="Unassembled WGS sequence"/>
</dbReference>
<evidence type="ECO:0000313" key="4">
    <source>
        <dbReference type="Proteomes" id="UP000466586"/>
    </source>
</evidence>
<evidence type="ECO:0000256" key="2">
    <source>
        <dbReference type="SAM" id="Phobius"/>
    </source>
</evidence>
<accession>A0A7K1Y4C2</accession>
<dbReference type="RefSeq" id="WP_160842541.1">
    <property type="nucleotide sequence ID" value="NZ_WVHT01000001.1"/>
</dbReference>
<proteinExistence type="predicted"/>
<dbReference type="AlphaFoldDB" id="A0A7K1Y4C2"/>
<reference evidence="3 4" key="1">
    <citation type="submission" date="2019-11" db="EMBL/GenBank/DDBJ databases">
        <title>Pedobacter sp. HMF7647 Genome sequencing and assembly.</title>
        <authorList>
            <person name="Kang H."/>
            <person name="Kim H."/>
            <person name="Joh K."/>
        </authorList>
    </citation>
    <scope>NUCLEOTIDE SEQUENCE [LARGE SCALE GENOMIC DNA]</scope>
    <source>
        <strain evidence="3 4">HMF7647</strain>
    </source>
</reference>
<organism evidence="3 4">
    <name type="scientific">Hufsiella arboris</name>
    <dbReference type="NCBI Taxonomy" id="2695275"/>
    <lineage>
        <taxon>Bacteria</taxon>
        <taxon>Pseudomonadati</taxon>
        <taxon>Bacteroidota</taxon>
        <taxon>Sphingobacteriia</taxon>
        <taxon>Sphingobacteriales</taxon>
        <taxon>Sphingobacteriaceae</taxon>
        <taxon>Hufsiella</taxon>
    </lineage>
</organism>
<name>A0A7K1Y4C2_9SPHI</name>
<evidence type="ECO:0000313" key="3">
    <source>
        <dbReference type="EMBL" id="MXV49427.1"/>
    </source>
</evidence>
<feature type="region of interest" description="Disordered" evidence="1">
    <location>
        <begin position="571"/>
        <end position="596"/>
    </location>
</feature>
<keyword evidence="4" id="KW-1185">Reference proteome</keyword>
<sequence length="596" mass="68614">MQLTNNKKPVSRIWKWLAGMLLVIIAILGGIYFYINIHWKPIITEKIKSTVKIASKGLYDVAYQDVSINIFTGNVGFSKLTLKPNYQVYEKLRAQMEAPKHIFELDLYGLLLNNIHPWNIYKNKELDIKSIVIEKPVVKMIYRDVKVKGDSLKDSQTLYQRISKTLKSIKIGSIVIDEADFNYIDRTQKTARQRGLKNLSIKITDILVDSAADKDKSRIYYTKDIFLSLKNHQFNTKNGLYTIRVGEVTSSIKDQYVRLKNLRVKPRYQELQFARKFKFQHDRYDMFFKDVIFNHVDVAKINFEEKIHAGALIINGASIKVFMSRELPPVTFDKGRNYPHMALRRLKIDTKVDTVLIRNTAISYSEYNPKSGRVGTVSFKNFKAQILNVTNDPASLKKNHWARAQISTMLMGKALLNVNLNLNLIAKDAAFNFNGVLGKMDMTDLNSLTRNMSLAEIQSGVIQKALFNVSGNLRTSTGELRLYYNNLKVNILKKDEETNKIEKKGFLSTLANALLVKNDNPDKDGKLRIGKTIATRDNSGSFFNLMWKSVFNGVKESVGVTLDDVDKVQVKESRKEKRKEERKQRREERRMKKANK</sequence>
<gene>
    <name evidence="3" type="ORF">GS399_00465</name>
</gene>
<keyword evidence="2" id="KW-0472">Membrane</keyword>
<feature type="transmembrane region" description="Helical" evidence="2">
    <location>
        <begin position="16"/>
        <end position="35"/>
    </location>
</feature>
<feature type="compositionally biased region" description="Basic and acidic residues" evidence="1">
    <location>
        <begin position="571"/>
        <end position="590"/>
    </location>
</feature>
<keyword evidence="2" id="KW-1133">Transmembrane helix</keyword>
<protein>
    <recommendedName>
        <fullName evidence="5">DUF748 domain-containing protein</fullName>
    </recommendedName>
</protein>
<keyword evidence="2" id="KW-0812">Transmembrane</keyword>
<comment type="caution">
    <text evidence="3">The sequence shown here is derived from an EMBL/GenBank/DDBJ whole genome shotgun (WGS) entry which is preliminary data.</text>
</comment>
<evidence type="ECO:0008006" key="5">
    <source>
        <dbReference type="Google" id="ProtNLM"/>
    </source>
</evidence>
<evidence type="ECO:0000256" key="1">
    <source>
        <dbReference type="SAM" id="MobiDB-lite"/>
    </source>
</evidence>